<dbReference type="Proteomes" id="UP001207468">
    <property type="component" value="Unassembled WGS sequence"/>
</dbReference>
<accession>A0ACC0TXD5</accession>
<gene>
    <name evidence="1" type="ORF">F5148DRAFT_1289985</name>
</gene>
<reference evidence="1" key="1">
    <citation type="submission" date="2021-03" db="EMBL/GenBank/DDBJ databases">
        <title>Evolutionary priming and transition to the ectomycorrhizal habit in an iconic lineage of mushroom-forming fungi: is preadaptation a requirement?</title>
        <authorList>
            <consortium name="DOE Joint Genome Institute"/>
            <person name="Looney B.P."/>
            <person name="Miyauchi S."/>
            <person name="Morin E."/>
            <person name="Drula E."/>
            <person name="Courty P.E."/>
            <person name="Chicoki N."/>
            <person name="Fauchery L."/>
            <person name="Kohler A."/>
            <person name="Kuo A."/>
            <person name="LaButti K."/>
            <person name="Pangilinan J."/>
            <person name="Lipzen A."/>
            <person name="Riley R."/>
            <person name="Andreopoulos W."/>
            <person name="He G."/>
            <person name="Johnson J."/>
            <person name="Barry K.W."/>
            <person name="Grigoriev I.V."/>
            <person name="Nagy L."/>
            <person name="Hibbett D."/>
            <person name="Henrissat B."/>
            <person name="Matheny P.B."/>
            <person name="Labbe J."/>
            <person name="Martin A.F."/>
        </authorList>
    </citation>
    <scope>NUCLEOTIDE SEQUENCE</scope>
    <source>
        <strain evidence="1">BPL698</strain>
    </source>
</reference>
<proteinExistence type="predicted"/>
<name>A0ACC0TXD5_9AGAM</name>
<protein>
    <submittedName>
        <fullName evidence="1">Secreted glycosyl hydrolase</fullName>
    </submittedName>
</protein>
<keyword evidence="2" id="KW-1185">Reference proteome</keyword>
<dbReference type="EMBL" id="JAGFNK010000363">
    <property type="protein sequence ID" value="KAI9451727.1"/>
    <property type="molecule type" value="Genomic_DNA"/>
</dbReference>
<sequence>MAATPSTAHPIPPHFRVLVLFEKGGHHVDYSKRAQTWLNQLAADSNFSLRYIQDPRGITEAFLDSFQLFIQLDYPPYRWGDTAELAFEKYIEQGKGGWIGFHHATLLGEFDGYPLWKWYSGFMGGIRFTNYIAGFAQATVHIEAPAHPVMNGVPDSFTIQKDEWYTYNKSPRSNVQVLAHVDEASYTPASNITMGDHPVVWSNPNKKARNIYIFMGHSPDLFDNIAYTTLFRNAIFWALYN</sequence>
<comment type="caution">
    <text evidence="1">The sequence shown here is derived from an EMBL/GenBank/DDBJ whole genome shotgun (WGS) entry which is preliminary data.</text>
</comment>
<evidence type="ECO:0000313" key="2">
    <source>
        <dbReference type="Proteomes" id="UP001207468"/>
    </source>
</evidence>
<keyword evidence="1" id="KW-0378">Hydrolase</keyword>
<organism evidence="1 2">
    <name type="scientific">Russula earlei</name>
    <dbReference type="NCBI Taxonomy" id="71964"/>
    <lineage>
        <taxon>Eukaryota</taxon>
        <taxon>Fungi</taxon>
        <taxon>Dikarya</taxon>
        <taxon>Basidiomycota</taxon>
        <taxon>Agaricomycotina</taxon>
        <taxon>Agaricomycetes</taxon>
        <taxon>Russulales</taxon>
        <taxon>Russulaceae</taxon>
        <taxon>Russula</taxon>
    </lineage>
</organism>
<evidence type="ECO:0000313" key="1">
    <source>
        <dbReference type="EMBL" id="KAI9451727.1"/>
    </source>
</evidence>